<dbReference type="InterPro" id="IPR020084">
    <property type="entry name" value="NUDIX_hydrolase_CS"/>
</dbReference>
<protein>
    <recommendedName>
        <fullName evidence="4">NAD(+) diphosphatase</fullName>
        <ecNumber evidence="4">3.6.1.22</ecNumber>
    </recommendedName>
</protein>
<dbReference type="GO" id="GO:0006742">
    <property type="term" value="P:NADP+ catabolic process"/>
    <property type="evidence" value="ECO:0007669"/>
    <property type="project" value="TreeGrafter"/>
</dbReference>
<dbReference type="GO" id="GO:0019677">
    <property type="term" value="P:NAD+ catabolic process"/>
    <property type="evidence" value="ECO:0007669"/>
    <property type="project" value="TreeGrafter"/>
</dbReference>
<evidence type="ECO:0000313" key="12">
    <source>
        <dbReference type="Proteomes" id="UP000223606"/>
    </source>
</evidence>
<dbReference type="PROSITE" id="PS51462">
    <property type="entry name" value="NUDIX"/>
    <property type="match status" value="1"/>
</dbReference>
<dbReference type="InterPro" id="IPR050241">
    <property type="entry name" value="NAD-cap_RNA_hydrolase_NudC"/>
</dbReference>
<dbReference type="PROSITE" id="PS00893">
    <property type="entry name" value="NUDIX_BOX"/>
    <property type="match status" value="1"/>
</dbReference>
<name>A0A2C9DDD3_9HYPH</name>
<dbReference type="EC" id="3.6.1.22" evidence="4"/>
<reference evidence="12" key="1">
    <citation type="submission" date="2017-09" db="EMBL/GenBank/DDBJ databases">
        <title>Genome sequence of Nannocystis excedens DSM 71.</title>
        <authorList>
            <person name="Blom J."/>
        </authorList>
    </citation>
    <scope>NUCLEOTIDE SEQUENCE [LARGE SCALE GENOMIC DNA]</scope>
    <source>
        <strain evidence="12">type strain: E19</strain>
    </source>
</reference>
<dbReference type="GO" id="GO:0005829">
    <property type="term" value="C:cytosol"/>
    <property type="evidence" value="ECO:0007669"/>
    <property type="project" value="TreeGrafter"/>
</dbReference>
<dbReference type="InterPro" id="IPR015376">
    <property type="entry name" value="Znr_NADH_PPase"/>
</dbReference>
<dbReference type="KEGG" id="hdi:HDIA_4811"/>
<dbReference type="GO" id="GO:0035529">
    <property type="term" value="F:NADH pyrophosphatase activity"/>
    <property type="evidence" value="ECO:0007669"/>
    <property type="project" value="TreeGrafter"/>
</dbReference>
<dbReference type="CDD" id="cd03429">
    <property type="entry name" value="NUDIX_NADH_pyrophosphatase_Nudt13"/>
    <property type="match status" value="1"/>
</dbReference>
<keyword evidence="5" id="KW-0479">Metal-binding</keyword>
<dbReference type="PANTHER" id="PTHR42904:SF6">
    <property type="entry name" value="NAD-CAPPED RNA HYDROLASE NUDT12"/>
    <property type="match status" value="1"/>
</dbReference>
<keyword evidence="8" id="KW-0520">NAD</keyword>
<keyword evidence="12" id="KW-1185">Reference proteome</keyword>
<dbReference type="Pfam" id="PF09297">
    <property type="entry name" value="Zn_ribbon_NUD"/>
    <property type="match status" value="1"/>
</dbReference>
<dbReference type="Proteomes" id="UP000223606">
    <property type="component" value="Chromosome 1"/>
</dbReference>
<dbReference type="Pfam" id="PF00293">
    <property type="entry name" value="NUDIX"/>
    <property type="match status" value="1"/>
</dbReference>
<evidence type="ECO:0000256" key="9">
    <source>
        <dbReference type="ARBA" id="ARBA00023679"/>
    </source>
</evidence>
<dbReference type="InterPro" id="IPR015797">
    <property type="entry name" value="NUDIX_hydrolase-like_dom_sf"/>
</dbReference>
<evidence type="ECO:0000256" key="2">
    <source>
        <dbReference type="ARBA" id="ARBA00001947"/>
    </source>
</evidence>
<dbReference type="SUPFAM" id="SSF55811">
    <property type="entry name" value="Nudix"/>
    <property type="match status" value="1"/>
</dbReference>
<dbReference type="InterPro" id="IPR015375">
    <property type="entry name" value="NADH_PPase-like_N"/>
</dbReference>
<dbReference type="Pfam" id="PF09296">
    <property type="entry name" value="NUDIX-like"/>
    <property type="match status" value="1"/>
</dbReference>
<dbReference type="NCBIfam" id="NF001299">
    <property type="entry name" value="PRK00241.1"/>
    <property type="match status" value="1"/>
</dbReference>
<sequence length="310" mass="34337">MPIHFPPTDYSAATGFAVNPLDRRSEARAFADVVETAMEDPKARYHLFSADRAILPHDGNETGSFDLEAAKDFVLKPAPQVLLGWDHEEIPHVAAFVGDEDDGALDGFQLIDLRTLAIEGPLKGGDLGIKAQARSLLHWNRTHRFCSVCGSETTMALGGYRRECHTCGTHHFPRTDPVVIMLAVNGDRCLLGRQARFVTGSYSCLAGFLEPGETVEDAVRREVYEEAGIRIGAVAYHNSQPWPFPMSLMLGCYGEALTETVEMDSTELEDCRWFHRDEVRQMVDGTHPDGLRVPPGPTIARHIITHWLAS</sequence>
<accession>A0A2C9DDD3</accession>
<evidence type="ECO:0000256" key="3">
    <source>
        <dbReference type="ARBA" id="ARBA00009595"/>
    </source>
</evidence>
<evidence type="ECO:0000256" key="7">
    <source>
        <dbReference type="ARBA" id="ARBA00022842"/>
    </source>
</evidence>
<evidence type="ECO:0000256" key="1">
    <source>
        <dbReference type="ARBA" id="ARBA00001946"/>
    </source>
</evidence>
<dbReference type="InterPro" id="IPR000086">
    <property type="entry name" value="NUDIX_hydrolase_dom"/>
</dbReference>
<dbReference type="InterPro" id="IPR049734">
    <property type="entry name" value="NudC-like_C"/>
</dbReference>
<dbReference type="AlphaFoldDB" id="A0A2C9DDD3"/>
<dbReference type="RefSeq" id="WP_245884072.1">
    <property type="nucleotide sequence ID" value="NZ_LT960614.1"/>
</dbReference>
<evidence type="ECO:0000313" key="11">
    <source>
        <dbReference type="EMBL" id="SON58352.1"/>
    </source>
</evidence>
<keyword evidence="6 11" id="KW-0378">Hydrolase</keyword>
<evidence type="ECO:0000256" key="4">
    <source>
        <dbReference type="ARBA" id="ARBA00012381"/>
    </source>
</evidence>
<dbReference type="GO" id="GO:0046872">
    <property type="term" value="F:metal ion binding"/>
    <property type="evidence" value="ECO:0007669"/>
    <property type="project" value="UniProtKB-KW"/>
</dbReference>
<comment type="catalytic activity">
    <reaction evidence="9">
        <text>a 5'-end NAD(+)-phospho-ribonucleoside in mRNA + H2O = a 5'-end phospho-adenosine-phospho-ribonucleoside in mRNA + beta-nicotinamide D-ribonucleotide + 2 H(+)</text>
        <dbReference type="Rhea" id="RHEA:60876"/>
        <dbReference type="Rhea" id="RHEA-COMP:15698"/>
        <dbReference type="Rhea" id="RHEA-COMP:15719"/>
        <dbReference type="ChEBI" id="CHEBI:14649"/>
        <dbReference type="ChEBI" id="CHEBI:15377"/>
        <dbReference type="ChEBI" id="CHEBI:15378"/>
        <dbReference type="ChEBI" id="CHEBI:144029"/>
        <dbReference type="ChEBI" id="CHEBI:144051"/>
    </reaction>
    <physiologicalReaction direction="left-to-right" evidence="9">
        <dbReference type="Rhea" id="RHEA:60877"/>
    </physiologicalReaction>
</comment>
<gene>
    <name evidence="11" type="primary">nudC</name>
    <name evidence="11" type="ORF">HDIA_4811</name>
</gene>
<evidence type="ECO:0000256" key="6">
    <source>
        <dbReference type="ARBA" id="ARBA00022801"/>
    </source>
</evidence>
<dbReference type="EMBL" id="LT960614">
    <property type="protein sequence ID" value="SON58352.1"/>
    <property type="molecule type" value="Genomic_DNA"/>
</dbReference>
<organism evidence="11 12">
    <name type="scientific">Hartmannibacter diazotrophicus</name>
    <dbReference type="NCBI Taxonomy" id="1482074"/>
    <lineage>
        <taxon>Bacteria</taxon>
        <taxon>Pseudomonadati</taxon>
        <taxon>Pseudomonadota</taxon>
        <taxon>Alphaproteobacteria</taxon>
        <taxon>Hyphomicrobiales</taxon>
        <taxon>Pleomorphomonadaceae</taxon>
        <taxon>Hartmannibacter</taxon>
    </lineage>
</organism>
<feature type="domain" description="Nudix hydrolase" evidence="10">
    <location>
        <begin position="173"/>
        <end position="298"/>
    </location>
</feature>
<evidence type="ECO:0000256" key="5">
    <source>
        <dbReference type="ARBA" id="ARBA00022723"/>
    </source>
</evidence>
<dbReference type="Gene3D" id="3.90.79.10">
    <property type="entry name" value="Nucleoside Triphosphate Pyrophosphohydrolase"/>
    <property type="match status" value="1"/>
</dbReference>
<evidence type="ECO:0000256" key="8">
    <source>
        <dbReference type="ARBA" id="ARBA00023027"/>
    </source>
</evidence>
<comment type="similarity">
    <text evidence="3">Belongs to the Nudix hydrolase family. NudC subfamily.</text>
</comment>
<dbReference type="PANTHER" id="PTHR42904">
    <property type="entry name" value="NUDIX HYDROLASE, NUDC SUBFAMILY"/>
    <property type="match status" value="1"/>
</dbReference>
<evidence type="ECO:0000259" key="10">
    <source>
        <dbReference type="PROSITE" id="PS51462"/>
    </source>
</evidence>
<dbReference type="Gene3D" id="3.90.79.20">
    <property type="match status" value="1"/>
</dbReference>
<comment type="cofactor">
    <cofactor evidence="1">
        <name>Mg(2+)</name>
        <dbReference type="ChEBI" id="CHEBI:18420"/>
    </cofactor>
</comment>
<keyword evidence="7" id="KW-0460">Magnesium</keyword>
<comment type="cofactor">
    <cofactor evidence="2">
        <name>Zn(2+)</name>
        <dbReference type="ChEBI" id="CHEBI:29105"/>
    </cofactor>
</comment>
<dbReference type="GO" id="GO:0110153">
    <property type="term" value="F:RNA NAD-cap (NMN-forming) hydrolase activity"/>
    <property type="evidence" value="ECO:0007669"/>
    <property type="project" value="RHEA"/>
</dbReference>
<proteinExistence type="inferred from homology"/>